<organism evidence="1">
    <name type="scientific">Cladocopium goreaui</name>
    <dbReference type="NCBI Taxonomy" id="2562237"/>
    <lineage>
        <taxon>Eukaryota</taxon>
        <taxon>Sar</taxon>
        <taxon>Alveolata</taxon>
        <taxon>Dinophyceae</taxon>
        <taxon>Suessiales</taxon>
        <taxon>Symbiodiniaceae</taxon>
        <taxon>Cladocopium</taxon>
    </lineage>
</organism>
<reference evidence="1" key="1">
    <citation type="submission" date="2022-10" db="EMBL/GenBank/DDBJ databases">
        <authorList>
            <person name="Chen Y."/>
            <person name="Dougan E. K."/>
            <person name="Chan C."/>
            <person name="Rhodes N."/>
            <person name="Thang M."/>
        </authorList>
    </citation>
    <scope>NUCLEOTIDE SEQUENCE</scope>
</reference>
<protein>
    <submittedName>
        <fullName evidence="1">Uncharacterized protein</fullName>
    </submittedName>
</protein>
<dbReference type="EMBL" id="CAMXCT010000276">
    <property type="protein sequence ID" value="CAI3976504.1"/>
    <property type="molecule type" value="Genomic_DNA"/>
</dbReference>
<reference evidence="2" key="2">
    <citation type="submission" date="2024-04" db="EMBL/GenBank/DDBJ databases">
        <authorList>
            <person name="Chen Y."/>
            <person name="Shah S."/>
            <person name="Dougan E. K."/>
            <person name="Thang M."/>
            <person name="Chan C."/>
        </authorList>
    </citation>
    <scope>NUCLEOTIDE SEQUENCE [LARGE SCALE GENOMIC DNA]</scope>
</reference>
<evidence type="ECO:0000313" key="2">
    <source>
        <dbReference type="EMBL" id="CAL1129879.1"/>
    </source>
</evidence>
<evidence type="ECO:0000313" key="3">
    <source>
        <dbReference type="Proteomes" id="UP001152797"/>
    </source>
</evidence>
<sequence length="59" mass="6216">MGNRVAASTALRSVAVASILAATAFSNASSAASTAAEELADLRQSWKQAQAMQRMQRDF</sequence>
<keyword evidence="3" id="KW-1185">Reference proteome</keyword>
<proteinExistence type="predicted"/>
<name>A0A9P1FGT3_9DINO</name>
<dbReference type="EMBL" id="CAMXCT020000276">
    <property type="protein sequence ID" value="CAL1129879.1"/>
    <property type="molecule type" value="Genomic_DNA"/>
</dbReference>
<comment type="caution">
    <text evidence="1">The sequence shown here is derived from an EMBL/GenBank/DDBJ whole genome shotgun (WGS) entry which is preliminary data.</text>
</comment>
<dbReference type="Proteomes" id="UP001152797">
    <property type="component" value="Unassembled WGS sequence"/>
</dbReference>
<accession>A0A9P1FGT3</accession>
<evidence type="ECO:0000313" key="1">
    <source>
        <dbReference type="EMBL" id="CAI3976504.1"/>
    </source>
</evidence>
<dbReference type="AlphaFoldDB" id="A0A9P1FGT3"/>
<dbReference type="EMBL" id="CAMXCT030000276">
    <property type="protein sequence ID" value="CAL4763816.1"/>
    <property type="molecule type" value="Genomic_DNA"/>
</dbReference>
<gene>
    <name evidence="1" type="ORF">C1SCF055_LOCUS4717</name>
</gene>